<keyword evidence="2" id="KW-0489">Methyltransferase</keyword>
<dbReference type="Gene3D" id="3.40.50.150">
    <property type="entry name" value="Vaccinia Virus protein VP39"/>
    <property type="match status" value="1"/>
</dbReference>
<dbReference type="PATRIC" id="fig|42234.21.peg.7806"/>
<feature type="domain" description="Methyltransferase" evidence="1">
    <location>
        <begin position="42"/>
        <end position="144"/>
    </location>
</feature>
<dbReference type="Proteomes" id="UP000037151">
    <property type="component" value="Unassembled WGS sequence"/>
</dbReference>
<accession>A0A0L0JK04</accession>
<dbReference type="GO" id="GO:0032259">
    <property type="term" value="P:methylation"/>
    <property type="evidence" value="ECO:0007669"/>
    <property type="project" value="UniProtKB-KW"/>
</dbReference>
<dbReference type="CDD" id="cd02440">
    <property type="entry name" value="AdoMet_MTases"/>
    <property type="match status" value="1"/>
</dbReference>
<evidence type="ECO:0000259" key="1">
    <source>
        <dbReference type="Pfam" id="PF13649"/>
    </source>
</evidence>
<comment type="caution">
    <text evidence="2">The sequence shown here is derived from an EMBL/GenBank/DDBJ whole genome shotgun (WGS) entry which is preliminary data.</text>
</comment>
<dbReference type="Pfam" id="PF13649">
    <property type="entry name" value="Methyltransf_25"/>
    <property type="match status" value="1"/>
</dbReference>
<proteinExistence type="predicted"/>
<dbReference type="EMBL" id="JPPY01000214">
    <property type="protein sequence ID" value="KND26027.1"/>
    <property type="molecule type" value="Genomic_DNA"/>
</dbReference>
<name>A0A0L0JK04_9ACTN</name>
<protein>
    <submittedName>
        <fullName evidence="2">Methyltransferase</fullName>
    </submittedName>
</protein>
<keyword evidence="2" id="KW-0808">Transferase</keyword>
<gene>
    <name evidence="2" type="ORF">IQ63_37925</name>
</gene>
<dbReference type="AlphaFoldDB" id="A0A0L0JK04"/>
<dbReference type="GO" id="GO:0008168">
    <property type="term" value="F:methyltransferase activity"/>
    <property type="evidence" value="ECO:0007669"/>
    <property type="project" value="UniProtKB-KW"/>
</dbReference>
<evidence type="ECO:0000313" key="2">
    <source>
        <dbReference type="EMBL" id="KND26027.1"/>
    </source>
</evidence>
<organism evidence="2 3">
    <name type="scientific">Streptomyces acidiscabies</name>
    <dbReference type="NCBI Taxonomy" id="42234"/>
    <lineage>
        <taxon>Bacteria</taxon>
        <taxon>Bacillati</taxon>
        <taxon>Actinomycetota</taxon>
        <taxon>Actinomycetes</taxon>
        <taxon>Kitasatosporales</taxon>
        <taxon>Streptomycetaceae</taxon>
        <taxon>Streptomyces</taxon>
    </lineage>
</organism>
<dbReference type="SUPFAM" id="SSF53335">
    <property type="entry name" value="S-adenosyl-L-methionine-dependent methyltransferases"/>
    <property type="match status" value="1"/>
</dbReference>
<evidence type="ECO:0000313" key="3">
    <source>
        <dbReference type="Proteomes" id="UP000037151"/>
    </source>
</evidence>
<dbReference type="RefSeq" id="WP_050374668.1">
    <property type="nucleotide sequence ID" value="NZ_KQ257834.1"/>
</dbReference>
<dbReference type="InterPro" id="IPR041698">
    <property type="entry name" value="Methyltransf_25"/>
</dbReference>
<reference evidence="3" key="1">
    <citation type="submission" date="2014-07" db="EMBL/GenBank/DDBJ databases">
        <title>Genome sequencing of plant-pathogenic Streptomyces species.</title>
        <authorList>
            <person name="Harrison J."/>
            <person name="Sapp M."/>
            <person name="Thwaites R."/>
            <person name="Studholme D.J."/>
        </authorList>
    </citation>
    <scope>NUCLEOTIDE SEQUENCE [LARGE SCALE GENOMIC DNA]</scope>
    <source>
        <strain evidence="3">NCPPB 4445</strain>
    </source>
</reference>
<dbReference type="OrthoDB" id="8163513at2"/>
<sequence>MDWLTWHDAYDNPDSYLSSRLALVKERIREALDAAPEGELRVVSLCAGQGRDLIEVLAEHPRRKDVTARLVELDARNTEFARELAAEAGLDQVEVVTGDASLTDHYVDFAPADIVMVCGLLGNVVRTDMKRIIDHCTALCRTGGTLVWTRTRHFGTPLQQWLEEREFEPVWVSGPEVEHGVGAHRYRGGTRQLTSGVSMFEFIGYDVLDAREL</sequence>
<dbReference type="InterPro" id="IPR029063">
    <property type="entry name" value="SAM-dependent_MTases_sf"/>
</dbReference>